<evidence type="ECO:0000256" key="4">
    <source>
        <dbReference type="ARBA" id="ARBA00022982"/>
    </source>
</evidence>
<feature type="compositionally biased region" description="Acidic residues" evidence="8">
    <location>
        <begin position="26"/>
        <end position="45"/>
    </location>
</feature>
<dbReference type="Gene3D" id="2.60.40.420">
    <property type="entry name" value="Cupredoxins - blue copper proteins"/>
    <property type="match status" value="1"/>
</dbReference>
<evidence type="ECO:0000259" key="9">
    <source>
        <dbReference type="Pfam" id="PF00127"/>
    </source>
</evidence>
<feature type="region of interest" description="Disordered" evidence="8">
    <location>
        <begin position="18"/>
        <end position="46"/>
    </location>
</feature>
<dbReference type="PROSITE" id="PS51257">
    <property type="entry name" value="PROKAR_LIPOPROTEIN"/>
    <property type="match status" value="1"/>
</dbReference>
<dbReference type="Pfam" id="PF16502">
    <property type="entry name" value="DUF5059"/>
    <property type="match status" value="2"/>
</dbReference>
<keyword evidence="6" id="KW-0472">Membrane</keyword>
<keyword evidence="5" id="KW-0186">Copper</keyword>
<dbReference type="GO" id="GO:0005507">
    <property type="term" value="F:copper ion binding"/>
    <property type="evidence" value="ECO:0007669"/>
    <property type="project" value="InterPro"/>
</dbReference>
<dbReference type="PROSITE" id="PS51318">
    <property type="entry name" value="TAT"/>
    <property type="match status" value="1"/>
</dbReference>
<dbReference type="SUPFAM" id="SSF49503">
    <property type="entry name" value="Cupredoxins"/>
    <property type="match status" value="1"/>
</dbReference>
<feature type="domain" description="Blue (type 1) copper" evidence="9">
    <location>
        <begin position="401"/>
        <end position="503"/>
    </location>
</feature>
<feature type="domain" description="DUF5059" evidence="10">
    <location>
        <begin position="289"/>
        <end position="363"/>
    </location>
</feature>
<keyword evidence="12" id="KW-1185">Reference proteome</keyword>
<dbReference type="PANTHER" id="PTHR34192">
    <property type="entry name" value="PLASTOCYANIN MAJOR ISOFORM, CHLOROPLASTIC-RELATED"/>
    <property type="match status" value="1"/>
</dbReference>
<dbReference type="InterPro" id="IPR032445">
    <property type="entry name" value="DUF5059"/>
</dbReference>
<evidence type="ECO:0000256" key="5">
    <source>
        <dbReference type="ARBA" id="ARBA00023008"/>
    </source>
</evidence>
<dbReference type="EMBL" id="FOKW01000003">
    <property type="protein sequence ID" value="SFB92308.1"/>
    <property type="molecule type" value="Genomic_DNA"/>
</dbReference>
<dbReference type="InterPro" id="IPR008972">
    <property type="entry name" value="Cupredoxin"/>
</dbReference>
<accession>A0A1I1F3I9</accession>
<keyword evidence="4" id="KW-0249">Electron transport</keyword>
<sequence>MPTRRNVLAVAAAVTGTSMAGCTDDSGAEAAEESPDEEDDDDGTEDALGAELGVAAEWNAIRSRVDDALALGIAEEFSVGAAVTGDTLARFEAATDEWGAHEQLEETDHDAYEEFEEALEELRLEALDEEDLERAHTEAEIADEQLREAQRQRLSHRNALAFDMGLFAARIADVATLGIAGEFDGAAEIAHETDERWENSIVHDEVSAADGDLYAAFEGELPGLEEAAEDEDLEALEEGADAAITAAFDAAYVLSEDDAAAHAATLSAMQARAWDAAVLASLEGVEPETAADVARGALARFEASRAHDAVGAADHDTYEAFEGELEAVADALSADEGVDEAMAEFADAALRAQFAVAGALEKASGDGGGHDGEHGHGDHDDLEGGPNVVEGVPDDADHVVEMHAASFEPEELTIEAGETVAFEHVEGEPHTVTAYEDGVPDGAAYWASGGFEDEDAAREGWKDGRGAVVSGHSYVRTFEATGTHEFCCIPHEAAGHVGRVDVE</sequence>
<evidence type="ECO:0000256" key="3">
    <source>
        <dbReference type="ARBA" id="ARBA00022723"/>
    </source>
</evidence>
<evidence type="ECO:0000256" key="1">
    <source>
        <dbReference type="ARBA" id="ARBA00004370"/>
    </source>
</evidence>
<dbReference type="PANTHER" id="PTHR34192:SF10">
    <property type="entry name" value="PLASTOCYANIN MAJOR ISOFORM, CHLOROPLASTIC-RELATED"/>
    <property type="match status" value="1"/>
</dbReference>
<reference evidence="12" key="1">
    <citation type="submission" date="2016-10" db="EMBL/GenBank/DDBJ databases">
        <authorList>
            <person name="Varghese N."/>
            <person name="Submissions S."/>
        </authorList>
    </citation>
    <scope>NUCLEOTIDE SEQUENCE [LARGE SCALE GENOMIC DNA]</scope>
    <source>
        <strain evidence="12">DSM 13078</strain>
    </source>
</reference>
<comment type="subcellular location">
    <subcellularLocation>
        <location evidence="1">Membrane</location>
    </subcellularLocation>
</comment>
<gene>
    <name evidence="11" type="ORF">SAMN05444422_10356</name>
</gene>
<keyword evidence="3" id="KW-0479">Metal-binding</keyword>
<dbReference type="Proteomes" id="UP000199161">
    <property type="component" value="Unassembled WGS sequence"/>
</dbReference>
<dbReference type="Pfam" id="PF00127">
    <property type="entry name" value="Copper-bind"/>
    <property type="match status" value="1"/>
</dbReference>
<dbReference type="InterPro" id="IPR006311">
    <property type="entry name" value="TAT_signal"/>
</dbReference>
<dbReference type="AlphaFoldDB" id="A0A1I1F3I9"/>
<evidence type="ECO:0000259" key="10">
    <source>
        <dbReference type="Pfam" id="PF16502"/>
    </source>
</evidence>
<evidence type="ECO:0000313" key="11">
    <source>
        <dbReference type="EMBL" id="SFB92308.1"/>
    </source>
</evidence>
<dbReference type="InterPro" id="IPR000923">
    <property type="entry name" value="BlueCu_1"/>
</dbReference>
<evidence type="ECO:0000256" key="6">
    <source>
        <dbReference type="ARBA" id="ARBA00023136"/>
    </source>
</evidence>
<feature type="domain" description="DUF5059" evidence="10">
    <location>
        <begin position="54"/>
        <end position="288"/>
    </location>
</feature>
<protein>
    <submittedName>
        <fullName evidence="11">Plastocyanin</fullName>
    </submittedName>
</protein>
<evidence type="ECO:0000256" key="8">
    <source>
        <dbReference type="SAM" id="MobiDB-lite"/>
    </source>
</evidence>
<dbReference type="RefSeq" id="WP_089786551.1">
    <property type="nucleotide sequence ID" value="NZ_FOKW01000003.1"/>
</dbReference>
<proteinExistence type="predicted"/>
<dbReference type="GO" id="GO:0009055">
    <property type="term" value="F:electron transfer activity"/>
    <property type="evidence" value="ECO:0007669"/>
    <property type="project" value="InterPro"/>
</dbReference>
<organism evidence="11 12">
    <name type="scientific">Natronobacterium haloterrestre</name>
    <name type="common">Halobiforma haloterrestris</name>
    <dbReference type="NCBI Taxonomy" id="148448"/>
    <lineage>
        <taxon>Archaea</taxon>
        <taxon>Methanobacteriati</taxon>
        <taxon>Methanobacteriota</taxon>
        <taxon>Stenosarchaea group</taxon>
        <taxon>Halobacteria</taxon>
        <taxon>Halobacteriales</taxon>
        <taxon>Natrialbaceae</taxon>
        <taxon>Natronobacterium</taxon>
    </lineage>
</organism>
<feature type="coiled-coil region" evidence="7">
    <location>
        <begin position="101"/>
        <end position="159"/>
    </location>
</feature>
<evidence type="ECO:0000313" key="12">
    <source>
        <dbReference type="Proteomes" id="UP000199161"/>
    </source>
</evidence>
<feature type="compositionally biased region" description="Basic and acidic residues" evidence="8">
    <location>
        <begin position="368"/>
        <end position="379"/>
    </location>
</feature>
<keyword evidence="2" id="KW-0813">Transport</keyword>
<evidence type="ECO:0000256" key="2">
    <source>
        <dbReference type="ARBA" id="ARBA00022448"/>
    </source>
</evidence>
<name>A0A1I1F3I9_NATHA</name>
<dbReference type="OrthoDB" id="4392at2157"/>
<evidence type="ECO:0000256" key="7">
    <source>
        <dbReference type="SAM" id="Coils"/>
    </source>
</evidence>
<feature type="region of interest" description="Disordered" evidence="8">
    <location>
        <begin position="362"/>
        <end position="387"/>
    </location>
</feature>
<dbReference type="GO" id="GO:0016020">
    <property type="term" value="C:membrane"/>
    <property type="evidence" value="ECO:0007669"/>
    <property type="project" value="UniProtKB-SubCell"/>
</dbReference>
<keyword evidence="7" id="KW-0175">Coiled coil</keyword>